<evidence type="ECO:0000256" key="2">
    <source>
        <dbReference type="ARBA" id="ARBA00012687"/>
    </source>
</evidence>
<sequence>MSKILVVAGEASGDMHAAKVIRRMKELNPELEFFGMGGQQMAEAGVDILYDPTDLSVIGFWESIKHLGLMYKVLNKLETAAQEREPDAAFLVDFSGFNMKMAKRTAKLDIPTVNYFAPSAWVWGKWRAKRMAKYGAKIASVFPMERDVYQEVGADVEFVGHPLVDMVETELSPPEFRDEFDIADEKITIGLLPGSRKQEIDSLLAPMLEAAELIRKKYPQAQFLLPVAETIAQSAIAERVKNYEVDVKLIAAHSYEVMDTADLLLSTSGTATLEAAFFQTPMVIIYKTSWLSYGLSKLLVRIPHVGLPNIIAEEEIVPELLQSEANGQTIAEEALTILDSPSRQREIAEKLEIVRDKLGSGGAVNRVANLVLQTGGIQSEIS</sequence>
<evidence type="ECO:0000313" key="12">
    <source>
        <dbReference type="Proteomes" id="UP000774000"/>
    </source>
</evidence>
<dbReference type="SUPFAM" id="SSF53756">
    <property type="entry name" value="UDP-Glycosyltransferase/glycogen phosphorylase"/>
    <property type="match status" value="1"/>
</dbReference>
<accession>A0A938XVA6</accession>
<dbReference type="Pfam" id="PF02684">
    <property type="entry name" value="LpxB"/>
    <property type="match status" value="1"/>
</dbReference>
<evidence type="ECO:0000313" key="11">
    <source>
        <dbReference type="EMBL" id="MBM7556976.1"/>
    </source>
</evidence>
<name>A0A938XVA6_9FIRM</name>
<keyword evidence="12" id="KW-1185">Reference proteome</keyword>
<keyword evidence="7 11" id="KW-0808">Transferase</keyword>
<dbReference type="GO" id="GO:0008915">
    <property type="term" value="F:lipid-A-disaccharide synthase activity"/>
    <property type="evidence" value="ECO:0007669"/>
    <property type="project" value="UniProtKB-UniRule"/>
</dbReference>
<evidence type="ECO:0000256" key="6">
    <source>
        <dbReference type="ARBA" id="ARBA00022676"/>
    </source>
</evidence>
<keyword evidence="5" id="KW-0441">Lipid A biosynthesis</keyword>
<dbReference type="EMBL" id="JAFBDQ010000008">
    <property type="protein sequence ID" value="MBM7556976.1"/>
    <property type="molecule type" value="Genomic_DNA"/>
</dbReference>
<dbReference type="Gene3D" id="3.40.50.2000">
    <property type="entry name" value="Glycogen Phosphorylase B"/>
    <property type="match status" value="2"/>
</dbReference>
<evidence type="ECO:0000256" key="1">
    <source>
        <dbReference type="ARBA" id="ARBA00002056"/>
    </source>
</evidence>
<dbReference type="NCBIfam" id="TIGR00215">
    <property type="entry name" value="lpxB"/>
    <property type="match status" value="1"/>
</dbReference>
<dbReference type="RefSeq" id="WP_204701742.1">
    <property type="nucleotide sequence ID" value="NZ_JAFBDQ010000008.1"/>
</dbReference>
<comment type="catalytic activity">
    <reaction evidence="9">
        <text>a lipid X + a UDP-2-N,3-O-bis[(3R)-3-hydroxyacyl]-alpha-D-glucosamine = a lipid A disaccharide + UDP + H(+)</text>
        <dbReference type="Rhea" id="RHEA:67828"/>
        <dbReference type="ChEBI" id="CHEBI:15378"/>
        <dbReference type="ChEBI" id="CHEBI:58223"/>
        <dbReference type="ChEBI" id="CHEBI:137748"/>
        <dbReference type="ChEBI" id="CHEBI:176338"/>
        <dbReference type="ChEBI" id="CHEBI:176343"/>
        <dbReference type="EC" id="2.4.1.182"/>
    </reaction>
</comment>
<evidence type="ECO:0000256" key="5">
    <source>
        <dbReference type="ARBA" id="ARBA00022556"/>
    </source>
</evidence>
<dbReference type="GO" id="GO:0016020">
    <property type="term" value="C:membrane"/>
    <property type="evidence" value="ECO:0007669"/>
    <property type="project" value="GOC"/>
</dbReference>
<keyword evidence="6 11" id="KW-0328">Glycosyltransferase</keyword>
<evidence type="ECO:0000256" key="7">
    <source>
        <dbReference type="ARBA" id="ARBA00022679"/>
    </source>
</evidence>
<evidence type="ECO:0000256" key="3">
    <source>
        <dbReference type="ARBA" id="ARBA00020902"/>
    </source>
</evidence>
<proteinExistence type="predicted"/>
<dbReference type="AlphaFoldDB" id="A0A938XVA6"/>
<dbReference type="GO" id="GO:0005543">
    <property type="term" value="F:phospholipid binding"/>
    <property type="evidence" value="ECO:0007669"/>
    <property type="project" value="TreeGrafter"/>
</dbReference>
<dbReference type="PANTHER" id="PTHR30372:SF4">
    <property type="entry name" value="LIPID-A-DISACCHARIDE SYNTHASE, MITOCHONDRIAL-RELATED"/>
    <property type="match status" value="1"/>
</dbReference>
<protein>
    <recommendedName>
        <fullName evidence="3 10">Lipid-A-disaccharide synthase</fullName>
        <ecNumber evidence="2 10">2.4.1.182</ecNumber>
    </recommendedName>
</protein>
<evidence type="ECO:0000256" key="8">
    <source>
        <dbReference type="ARBA" id="ARBA00023098"/>
    </source>
</evidence>
<organism evidence="11 12">
    <name type="scientific">Halanaerobacter jeridensis</name>
    <dbReference type="NCBI Taxonomy" id="706427"/>
    <lineage>
        <taxon>Bacteria</taxon>
        <taxon>Bacillati</taxon>
        <taxon>Bacillota</taxon>
        <taxon>Clostridia</taxon>
        <taxon>Halanaerobiales</taxon>
        <taxon>Halobacteroidaceae</taxon>
        <taxon>Halanaerobacter</taxon>
    </lineage>
</organism>
<dbReference type="Proteomes" id="UP000774000">
    <property type="component" value="Unassembled WGS sequence"/>
</dbReference>
<evidence type="ECO:0000256" key="9">
    <source>
        <dbReference type="ARBA" id="ARBA00048975"/>
    </source>
</evidence>
<keyword evidence="8" id="KW-0443">Lipid metabolism</keyword>
<dbReference type="GO" id="GO:0009245">
    <property type="term" value="P:lipid A biosynthetic process"/>
    <property type="evidence" value="ECO:0007669"/>
    <property type="project" value="UniProtKB-UniRule"/>
</dbReference>
<gene>
    <name evidence="11" type="ORF">JOC47_001830</name>
</gene>
<keyword evidence="4" id="KW-0444">Lipid biosynthesis</keyword>
<evidence type="ECO:0000256" key="10">
    <source>
        <dbReference type="NCBIfam" id="TIGR00215"/>
    </source>
</evidence>
<comment type="caution">
    <text evidence="11">The sequence shown here is derived from an EMBL/GenBank/DDBJ whole genome shotgun (WGS) entry which is preliminary data.</text>
</comment>
<comment type="function">
    <text evidence="1">Condensation of UDP-2,3-diacylglucosamine and 2,3-diacylglucosamine-1-phosphate to form lipid A disaccharide, a precursor of lipid A, a phosphorylated glycolipid that anchors the lipopolysaccharide to the outer membrane of the cell.</text>
</comment>
<dbReference type="EC" id="2.4.1.182" evidence="2 10"/>
<dbReference type="InterPro" id="IPR003835">
    <property type="entry name" value="Glyco_trans_19"/>
</dbReference>
<dbReference type="PANTHER" id="PTHR30372">
    <property type="entry name" value="LIPID-A-DISACCHARIDE SYNTHASE"/>
    <property type="match status" value="1"/>
</dbReference>
<evidence type="ECO:0000256" key="4">
    <source>
        <dbReference type="ARBA" id="ARBA00022516"/>
    </source>
</evidence>
<reference evidence="11" key="1">
    <citation type="submission" date="2021-01" db="EMBL/GenBank/DDBJ databases">
        <title>Genomic Encyclopedia of Type Strains, Phase IV (KMG-IV): sequencing the most valuable type-strain genomes for metagenomic binning, comparative biology and taxonomic classification.</title>
        <authorList>
            <person name="Goeker M."/>
        </authorList>
    </citation>
    <scope>NUCLEOTIDE SEQUENCE</scope>
    <source>
        <strain evidence="11">DSM 23230</strain>
    </source>
</reference>